<evidence type="ECO:0000256" key="1">
    <source>
        <dbReference type="SAM" id="Coils"/>
    </source>
</evidence>
<feature type="region of interest" description="Disordered" evidence="2">
    <location>
        <begin position="355"/>
        <end position="374"/>
    </location>
</feature>
<feature type="compositionally biased region" description="Basic and acidic residues" evidence="2">
    <location>
        <begin position="284"/>
        <end position="309"/>
    </location>
</feature>
<feature type="compositionally biased region" description="Acidic residues" evidence="2">
    <location>
        <begin position="389"/>
        <end position="405"/>
    </location>
</feature>
<keyword evidence="1" id="KW-0175">Coiled coil</keyword>
<gene>
    <name evidence="4" type="ORF">BTUL_0013g00300</name>
</gene>
<keyword evidence="3" id="KW-0472">Membrane</keyword>
<dbReference type="EMBL" id="PQXH01000013">
    <property type="protein sequence ID" value="TGO17957.1"/>
    <property type="molecule type" value="Genomic_DNA"/>
</dbReference>
<keyword evidence="3" id="KW-0812">Transmembrane</keyword>
<feature type="region of interest" description="Disordered" evidence="2">
    <location>
        <begin position="383"/>
        <end position="405"/>
    </location>
</feature>
<evidence type="ECO:0000256" key="3">
    <source>
        <dbReference type="SAM" id="Phobius"/>
    </source>
</evidence>
<accession>A0A4Z1F9G2</accession>
<protein>
    <submittedName>
        <fullName evidence="4">Uncharacterized protein</fullName>
    </submittedName>
</protein>
<evidence type="ECO:0000313" key="4">
    <source>
        <dbReference type="EMBL" id="TGO17957.1"/>
    </source>
</evidence>
<dbReference type="Proteomes" id="UP000297777">
    <property type="component" value="Unassembled WGS sequence"/>
</dbReference>
<feature type="compositionally biased region" description="Basic and acidic residues" evidence="2">
    <location>
        <begin position="358"/>
        <end position="374"/>
    </location>
</feature>
<organism evidence="4 5">
    <name type="scientific">Botrytis tulipae</name>
    <dbReference type="NCBI Taxonomy" id="87230"/>
    <lineage>
        <taxon>Eukaryota</taxon>
        <taxon>Fungi</taxon>
        <taxon>Dikarya</taxon>
        <taxon>Ascomycota</taxon>
        <taxon>Pezizomycotina</taxon>
        <taxon>Leotiomycetes</taxon>
        <taxon>Helotiales</taxon>
        <taxon>Sclerotiniaceae</taxon>
        <taxon>Botrytis</taxon>
    </lineage>
</organism>
<dbReference type="AlphaFoldDB" id="A0A4Z1F9G2"/>
<evidence type="ECO:0000313" key="5">
    <source>
        <dbReference type="Proteomes" id="UP000297777"/>
    </source>
</evidence>
<feature type="transmembrane region" description="Helical" evidence="3">
    <location>
        <begin position="7"/>
        <end position="27"/>
    </location>
</feature>
<reference evidence="4 5" key="1">
    <citation type="submission" date="2017-12" db="EMBL/GenBank/DDBJ databases">
        <title>Comparative genomics of Botrytis spp.</title>
        <authorList>
            <person name="Valero-Jimenez C.A."/>
            <person name="Tapia P."/>
            <person name="Veloso J."/>
            <person name="Silva-Moreno E."/>
            <person name="Staats M."/>
            <person name="Valdes J.H."/>
            <person name="Van Kan J.A.L."/>
        </authorList>
    </citation>
    <scope>NUCLEOTIDE SEQUENCE [LARGE SCALE GENOMIC DNA]</scope>
    <source>
        <strain evidence="4 5">Bt9001</strain>
    </source>
</reference>
<evidence type="ECO:0000256" key="2">
    <source>
        <dbReference type="SAM" id="MobiDB-lite"/>
    </source>
</evidence>
<sequence length="405" mass="46813">MVRLTYTAAAIASATAQIPVFFLVIYFSPPSSLHNYPSPSFSDEELLWHKGRRQVSAIIIFLFTFSMTFMSFALRIRDERGTRSEHGDAWKAKTCAELVIAKTALKKEKERVNRIEEVMESLQAQVGVLRARLTVRDAEARNKSTRVQAMEEDRQRQTGILVTRIMTQEAKMKEVWERIDKNNNSHDAIRVWIEKFKSEGEKTKEELKKFDCVDKEINALYRYLVKETSIIREIANGDLEKLGADIETFKRRCAEEFRRINGDRLLRELVLREDIKTDVKNDLRREQEMREDTVSREESSSQREVEPVETRVNQEVVGNTGGAKKQEADTSAKVKTPIQERNSYIHKALASAIQSSIDQERDAEMKDLEQGKDEVMEDITQKLKNGAEVEAEGNNPDEEWTELRY</sequence>
<comment type="caution">
    <text evidence="4">The sequence shown here is derived from an EMBL/GenBank/DDBJ whole genome shotgun (WGS) entry which is preliminary data.</text>
</comment>
<feature type="coiled-coil region" evidence="1">
    <location>
        <begin position="105"/>
        <end position="132"/>
    </location>
</feature>
<feature type="region of interest" description="Disordered" evidence="2">
    <location>
        <begin position="284"/>
        <end position="338"/>
    </location>
</feature>
<keyword evidence="5" id="KW-1185">Reference proteome</keyword>
<feature type="transmembrane region" description="Helical" evidence="3">
    <location>
        <begin position="55"/>
        <end position="74"/>
    </location>
</feature>
<name>A0A4Z1F9G2_9HELO</name>
<keyword evidence="3" id="KW-1133">Transmembrane helix</keyword>
<dbReference type="OrthoDB" id="3541946at2759"/>
<proteinExistence type="predicted"/>